<dbReference type="Pfam" id="PF08327">
    <property type="entry name" value="AHSA1"/>
    <property type="match status" value="1"/>
</dbReference>
<dbReference type="OrthoDB" id="3365660at2"/>
<proteinExistence type="inferred from homology"/>
<dbReference type="RefSeq" id="WP_131985416.1">
    <property type="nucleotide sequence ID" value="NZ_SMKL01000046.1"/>
</dbReference>
<gene>
    <name evidence="3" type="ORF">E1212_19295</name>
</gene>
<evidence type="ECO:0000313" key="3">
    <source>
        <dbReference type="EMBL" id="TDC49120.1"/>
    </source>
</evidence>
<comment type="similarity">
    <text evidence="1">Belongs to the AHA1 family.</text>
</comment>
<reference evidence="3 4" key="1">
    <citation type="submission" date="2019-02" db="EMBL/GenBank/DDBJ databases">
        <title>Draft genome sequences of novel Actinobacteria.</title>
        <authorList>
            <person name="Sahin N."/>
            <person name="Ay H."/>
            <person name="Saygin H."/>
        </authorList>
    </citation>
    <scope>NUCLEOTIDE SEQUENCE [LARGE SCALE GENOMIC DNA]</scope>
    <source>
        <strain evidence="3 4">KC603</strain>
    </source>
</reference>
<accession>A0A4R4RIA2</accession>
<dbReference type="SUPFAM" id="SSF55961">
    <property type="entry name" value="Bet v1-like"/>
    <property type="match status" value="1"/>
</dbReference>
<dbReference type="AlphaFoldDB" id="A0A4R4RIA2"/>
<dbReference type="Proteomes" id="UP000295621">
    <property type="component" value="Unassembled WGS sequence"/>
</dbReference>
<evidence type="ECO:0000256" key="1">
    <source>
        <dbReference type="ARBA" id="ARBA00006817"/>
    </source>
</evidence>
<protein>
    <submittedName>
        <fullName evidence="3">ATPase</fullName>
    </submittedName>
</protein>
<name>A0A4R4RIA2_9ACTN</name>
<evidence type="ECO:0000313" key="4">
    <source>
        <dbReference type="Proteomes" id="UP000295621"/>
    </source>
</evidence>
<comment type="caution">
    <text evidence="3">The sequence shown here is derived from an EMBL/GenBank/DDBJ whole genome shotgun (WGS) entry which is preliminary data.</text>
</comment>
<dbReference type="Gene3D" id="3.30.530.20">
    <property type="match status" value="1"/>
</dbReference>
<dbReference type="InterPro" id="IPR023393">
    <property type="entry name" value="START-like_dom_sf"/>
</dbReference>
<keyword evidence="4" id="KW-1185">Reference proteome</keyword>
<dbReference type="EMBL" id="SMKL01000046">
    <property type="protein sequence ID" value="TDC49120.1"/>
    <property type="molecule type" value="Genomic_DNA"/>
</dbReference>
<feature type="domain" description="Activator of Hsp90 ATPase homologue 1/2-like C-terminal" evidence="2">
    <location>
        <begin position="23"/>
        <end position="158"/>
    </location>
</feature>
<dbReference type="InterPro" id="IPR013538">
    <property type="entry name" value="ASHA1/2-like_C"/>
</dbReference>
<organism evidence="3 4">
    <name type="scientific">Jiangella ureilytica</name>
    <dbReference type="NCBI Taxonomy" id="2530374"/>
    <lineage>
        <taxon>Bacteria</taxon>
        <taxon>Bacillati</taxon>
        <taxon>Actinomycetota</taxon>
        <taxon>Actinomycetes</taxon>
        <taxon>Jiangellales</taxon>
        <taxon>Jiangellaceae</taxon>
        <taxon>Jiangella</taxon>
    </lineage>
</organism>
<sequence>MTTDSIVIDEQAHTLTITRHYPAAADRVWAAWTEPDAIARWWGPHGWSTTVERMDVRPGGQWWYSMAADDGSRGPVHLVATYREVRPRERLSYLDQQATADWVARGDSVPTDVTFTADDAGTRVSITAGFPDADALRQGVESGMGEGYLEALERLDAIV</sequence>
<evidence type="ECO:0000259" key="2">
    <source>
        <dbReference type="Pfam" id="PF08327"/>
    </source>
</evidence>